<keyword evidence="2" id="KW-1185">Reference proteome</keyword>
<gene>
    <name evidence="1" type="ORF">RFULGI_LOCUS14573</name>
</gene>
<protein>
    <submittedName>
        <fullName evidence="1">2122_t:CDS:1</fullName>
    </submittedName>
</protein>
<dbReference type="OrthoDB" id="2420170at2759"/>
<dbReference type="AlphaFoldDB" id="A0A9N9J6M7"/>
<feature type="non-terminal residue" evidence="1">
    <location>
        <position position="77"/>
    </location>
</feature>
<name>A0A9N9J6M7_9GLOM</name>
<sequence>NIKNFFDNITTNEQDNLEFGFAEAVFQCGLPFLFCELAPIQAWIKKLKPFFKLPPRKKMSNQLLEDVYNKTKLKVDK</sequence>
<dbReference type="Proteomes" id="UP000789396">
    <property type="component" value="Unassembled WGS sequence"/>
</dbReference>
<evidence type="ECO:0000313" key="1">
    <source>
        <dbReference type="EMBL" id="CAG8764585.1"/>
    </source>
</evidence>
<proteinExistence type="predicted"/>
<organism evidence="1 2">
    <name type="scientific">Racocetra fulgida</name>
    <dbReference type="NCBI Taxonomy" id="60492"/>
    <lineage>
        <taxon>Eukaryota</taxon>
        <taxon>Fungi</taxon>
        <taxon>Fungi incertae sedis</taxon>
        <taxon>Mucoromycota</taxon>
        <taxon>Glomeromycotina</taxon>
        <taxon>Glomeromycetes</taxon>
        <taxon>Diversisporales</taxon>
        <taxon>Gigasporaceae</taxon>
        <taxon>Racocetra</taxon>
    </lineage>
</organism>
<reference evidence="1" key="1">
    <citation type="submission" date="2021-06" db="EMBL/GenBank/DDBJ databases">
        <authorList>
            <person name="Kallberg Y."/>
            <person name="Tangrot J."/>
            <person name="Rosling A."/>
        </authorList>
    </citation>
    <scope>NUCLEOTIDE SEQUENCE</scope>
    <source>
        <strain evidence="1">IN212</strain>
    </source>
</reference>
<dbReference type="EMBL" id="CAJVPZ010042880">
    <property type="protein sequence ID" value="CAG8764585.1"/>
    <property type="molecule type" value="Genomic_DNA"/>
</dbReference>
<feature type="non-terminal residue" evidence="1">
    <location>
        <position position="1"/>
    </location>
</feature>
<evidence type="ECO:0000313" key="2">
    <source>
        <dbReference type="Proteomes" id="UP000789396"/>
    </source>
</evidence>
<accession>A0A9N9J6M7</accession>
<comment type="caution">
    <text evidence="1">The sequence shown here is derived from an EMBL/GenBank/DDBJ whole genome shotgun (WGS) entry which is preliminary data.</text>
</comment>